<reference evidence="6 7" key="1">
    <citation type="submission" date="2017-10" db="EMBL/GenBank/DDBJ databases">
        <title>Extensive intraspecific genome diversity in a model arbuscular mycorrhizal fungus.</title>
        <authorList>
            <person name="Chen E.C.H."/>
            <person name="Morin E."/>
            <person name="Baudet D."/>
            <person name="Noel J."/>
            <person name="Ndikumana S."/>
            <person name="Charron P."/>
            <person name="St-Onge C."/>
            <person name="Giorgi J."/>
            <person name="Grigoriev I.V."/>
            <person name="Roux C."/>
            <person name="Martin F.M."/>
            <person name="Corradi N."/>
        </authorList>
    </citation>
    <scope>NUCLEOTIDE SEQUENCE [LARGE SCALE GENOMIC DNA]</scope>
    <source>
        <strain evidence="6 7">A1</strain>
    </source>
</reference>
<dbReference type="GO" id="GO:1901607">
    <property type="term" value="P:alpha-amino acid biosynthetic process"/>
    <property type="evidence" value="ECO:0007669"/>
    <property type="project" value="UniProtKB-ARBA"/>
</dbReference>
<dbReference type="GO" id="GO:0004349">
    <property type="term" value="F:glutamate 5-kinase activity"/>
    <property type="evidence" value="ECO:0007669"/>
    <property type="project" value="TreeGrafter"/>
</dbReference>
<dbReference type="Gene3D" id="3.40.1160.10">
    <property type="entry name" value="Acetylglutamate kinase-like"/>
    <property type="match status" value="1"/>
</dbReference>
<keyword evidence="2" id="KW-0547">Nucleotide-binding</keyword>
<evidence type="ECO:0000256" key="3">
    <source>
        <dbReference type="ARBA" id="ARBA00022777"/>
    </source>
</evidence>
<keyword evidence="4" id="KW-0067">ATP-binding</keyword>
<dbReference type="GO" id="GO:0005829">
    <property type="term" value="C:cytosol"/>
    <property type="evidence" value="ECO:0007669"/>
    <property type="project" value="TreeGrafter"/>
</dbReference>
<keyword evidence="3 6" id="KW-0418">Kinase</keyword>
<name>A0A2N0QGM9_9GLOM</name>
<protein>
    <submittedName>
        <fullName evidence="6">Aspartate/glutamate/uridylate kinase</fullName>
    </submittedName>
</protein>
<dbReference type="EMBL" id="LLXH01010772">
    <property type="protein sequence ID" value="PKC50179.1"/>
    <property type="molecule type" value="Genomic_DNA"/>
</dbReference>
<dbReference type="InterPro" id="IPR001048">
    <property type="entry name" value="Asp/Glu/Uridylate_kinase"/>
</dbReference>
<reference evidence="6 7" key="2">
    <citation type="submission" date="2017-10" db="EMBL/GenBank/DDBJ databases">
        <title>Genome analyses suggest a sexual origin of heterokaryosis in a supposedly ancient asexual fungus.</title>
        <authorList>
            <person name="Corradi N."/>
            <person name="Sedzielewska K."/>
            <person name="Noel J."/>
            <person name="Charron P."/>
            <person name="Farinelli L."/>
            <person name="Marton T."/>
            <person name="Kruger M."/>
            <person name="Pelin A."/>
            <person name="Brachmann A."/>
            <person name="Corradi N."/>
        </authorList>
    </citation>
    <scope>NUCLEOTIDE SEQUENCE [LARGE SCALE GENOMIC DNA]</scope>
    <source>
        <strain evidence="6 7">A1</strain>
    </source>
</reference>
<evidence type="ECO:0000256" key="4">
    <source>
        <dbReference type="ARBA" id="ARBA00022840"/>
    </source>
</evidence>
<feature type="domain" description="Aspartate/glutamate/uridylate kinase" evidence="5">
    <location>
        <begin position="4"/>
        <end position="107"/>
    </location>
</feature>
<dbReference type="InterPro" id="IPR036393">
    <property type="entry name" value="AceGlu_kinase-like_sf"/>
</dbReference>
<dbReference type="AlphaFoldDB" id="A0A2N0QGM9"/>
<organism evidence="6 7">
    <name type="scientific">Rhizophagus irregularis</name>
    <dbReference type="NCBI Taxonomy" id="588596"/>
    <lineage>
        <taxon>Eukaryota</taxon>
        <taxon>Fungi</taxon>
        <taxon>Fungi incertae sedis</taxon>
        <taxon>Mucoromycota</taxon>
        <taxon>Glomeromycotina</taxon>
        <taxon>Glomeromycetes</taxon>
        <taxon>Glomerales</taxon>
        <taxon>Glomeraceae</taxon>
        <taxon>Rhizophagus</taxon>
    </lineage>
</organism>
<evidence type="ECO:0000256" key="2">
    <source>
        <dbReference type="ARBA" id="ARBA00022741"/>
    </source>
</evidence>
<dbReference type="SUPFAM" id="SSF53633">
    <property type="entry name" value="Carbamate kinase-like"/>
    <property type="match status" value="1"/>
</dbReference>
<accession>A0A2N0QGM9</accession>
<comment type="caution">
    <text evidence="6">The sequence shown here is derived from an EMBL/GenBank/DDBJ whole genome shotgun (WGS) entry which is preliminary data.</text>
</comment>
<dbReference type="Proteomes" id="UP000232688">
    <property type="component" value="Unassembled WGS sequence"/>
</dbReference>
<evidence type="ECO:0000313" key="6">
    <source>
        <dbReference type="EMBL" id="PKC50179.1"/>
    </source>
</evidence>
<keyword evidence="1" id="KW-0808">Transferase</keyword>
<proteinExistence type="predicted"/>
<dbReference type="PANTHER" id="PTHR43654">
    <property type="entry name" value="GLUTAMATE 5-KINASE"/>
    <property type="match status" value="1"/>
</dbReference>
<evidence type="ECO:0000256" key="1">
    <source>
        <dbReference type="ARBA" id="ARBA00022679"/>
    </source>
</evidence>
<evidence type="ECO:0000313" key="7">
    <source>
        <dbReference type="Proteomes" id="UP000232688"/>
    </source>
</evidence>
<dbReference type="Pfam" id="PF00696">
    <property type="entry name" value="AA_kinase"/>
    <property type="match status" value="1"/>
</dbReference>
<dbReference type="VEuPathDB" id="FungiDB:RhiirA1_487135"/>
<dbReference type="InterPro" id="IPR001057">
    <property type="entry name" value="Glu/AcGlu_kinase"/>
</dbReference>
<dbReference type="PRINTS" id="PR00474">
    <property type="entry name" value="GLU5KINASE"/>
</dbReference>
<evidence type="ECO:0000259" key="5">
    <source>
        <dbReference type="Pfam" id="PF00696"/>
    </source>
</evidence>
<sequence length="108" mass="11573">MDKKRIVVKIGSSSLTNTKGEIDHEKLQDHIDAISTLKKLGHDVLLVSSGAVAAGFRKLGYPSRPVTLKAKQAAAAVGQSLLIQLYAEGFESHAITTAQVLLTRTDFS</sequence>
<gene>
    <name evidence="6" type="ORF">RhiirA1_487135</name>
</gene>
<dbReference type="GO" id="GO:0005524">
    <property type="term" value="F:ATP binding"/>
    <property type="evidence" value="ECO:0007669"/>
    <property type="project" value="UniProtKB-KW"/>
</dbReference>
<dbReference type="PANTHER" id="PTHR43654:SF1">
    <property type="entry name" value="ISOPENTENYL PHOSPHATE KINASE"/>
    <property type="match status" value="1"/>
</dbReference>